<comment type="caution">
    <text evidence="1">The sequence shown here is derived from an EMBL/GenBank/DDBJ whole genome shotgun (WGS) entry which is preliminary data.</text>
</comment>
<feature type="non-terminal residue" evidence="1">
    <location>
        <position position="204"/>
    </location>
</feature>
<dbReference type="EMBL" id="MDYQ01000076">
    <property type="protein sequence ID" value="PRP83803.1"/>
    <property type="molecule type" value="Genomic_DNA"/>
</dbReference>
<evidence type="ECO:0000313" key="1">
    <source>
        <dbReference type="EMBL" id="PRP83803.1"/>
    </source>
</evidence>
<protein>
    <submittedName>
        <fullName evidence="1">Uncharacterized protein</fullName>
    </submittedName>
</protein>
<sequence length="204" mass="23521">MIGQRDRGIFTYITVIVRNHRHRLKYFVFFASRALEERKSVAIHILVDFRPAKSLQINSDRQNDLLVNDTDFVAGTGSLQQLVTASVRRIGSVSLDLAKFGAKIDNLWVLQRVLRVHTRRSNGGVVKPSLLFECLAFALSVRVRRKTHLIYSQKKIRNKERRNTNGTRRESDGLDSSDLQGWIVLYLNMLRTLYVLTVRAILKE</sequence>
<keyword evidence="2" id="KW-1185">Reference proteome</keyword>
<evidence type="ECO:0000313" key="2">
    <source>
        <dbReference type="Proteomes" id="UP000241769"/>
    </source>
</evidence>
<proteinExistence type="predicted"/>
<gene>
    <name evidence="1" type="ORF">PROFUN_09001</name>
</gene>
<accession>A0A2P6NIL1</accession>
<reference evidence="1 2" key="1">
    <citation type="journal article" date="2018" name="Genome Biol. Evol.">
        <title>Multiple Roots of Fruiting Body Formation in Amoebozoa.</title>
        <authorList>
            <person name="Hillmann F."/>
            <person name="Forbes G."/>
            <person name="Novohradska S."/>
            <person name="Ferling I."/>
            <person name="Riege K."/>
            <person name="Groth M."/>
            <person name="Westermann M."/>
            <person name="Marz M."/>
            <person name="Spaller T."/>
            <person name="Winckler T."/>
            <person name="Schaap P."/>
            <person name="Glockner G."/>
        </authorList>
    </citation>
    <scope>NUCLEOTIDE SEQUENCE [LARGE SCALE GENOMIC DNA]</scope>
    <source>
        <strain evidence="1 2">Jena</strain>
    </source>
</reference>
<dbReference type="Proteomes" id="UP000241769">
    <property type="component" value="Unassembled WGS sequence"/>
</dbReference>
<dbReference type="AlphaFoldDB" id="A0A2P6NIL1"/>
<organism evidence="1 2">
    <name type="scientific">Planoprotostelium fungivorum</name>
    <dbReference type="NCBI Taxonomy" id="1890364"/>
    <lineage>
        <taxon>Eukaryota</taxon>
        <taxon>Amoebozoa</taxon>
        <taxon>Evosea</taxon>
        <taxon>Variosea</taxon>
        <taxon>Cavosteliida</taxon>
        <taxon>Cavosteliaceae</taxon>
        <taxon>Planoprotostelium</taxon>
    </lineage>
</organism>
<dbReference type="InParanoid" id="A0A2P6NIL1"/>
<name>A0A2P6NIL1_9EUKA</name>